<comment type="caution">
    <text evidence="3">The sequence shown here is derived from an EMBL/GenBank/DDBJ whole genome shotgun (WGS) entry which is preliminary data.</text>
</comment>
<feature type="domain" description="EfeO-type cupredoxin-like" evidence="2">
    <location>
        <begin position="16"/>
        <end position="122"/>
    </location>
</feature>
<name>A0A081BG92_9LACO</name>
<dbReference type="Pfam" id="PF13473">
    <property type="entry name" value="Cupredoxin_1"/>
    <property type="match status" value="1"/>
</dbReference>
<dbReference type="Gene3D" id="2.60.40.420">
    <property type="entry name" value="Cupredoxins - blue copper proteins"/>
    <property type="match status" value="1"/>
</dbReference>
<keyword evidence="1" id="KW-1133">Transmembrane helix</keyword>
<evidence type="ECO:0000259" key="2">
    <source>
        <dbReference type="Pfam" id="PF13473"/>
    </source>
</evidence>
<dbReference type="OrthoDB" id="9800141at2"/>
<feature type="transmembrane region" description="Helical" evidence="1">
    <location>
        <begin position="6"/>
        <end position="22"/>
    </location>
</feature>
<keyword evidence="4" id="KW-1185">Reference proteome</keyword>
<evidence type="ECO:0000313" key="4">
    <source>
        <dbReference type="Proteomes" id="UP000028700"/>
    </source>
</evidence>
<reference evidence="3" key="1">
    <citation type="journal article" date="2014" name="Genome Announc.">
        <title>Draft Genome Sequence of Lactobacillus oryzae Strain SG293T.</title>
        <authorList>
            <person name="Tanizawa Y."/>
            <person name="Fujisawa T."/>
            <person name="Mochizuki T."/>
            <person name="Kaminuma E."/>
            <person name="Nakamura Y."/>
            <person name="Tohno M."/>
        </authorList>
    </citation>
    <scope>NUCLEOTIDE SEQUENCE [LARGE SCALE GENOMIC DNA]</scope>
    <source>
        <strain evidence="3">SG293</strain>
    </source>
</reference>
<sequence length="123" mass="13769">MTQLITLVLSILIVGFVIWWFFGHREEEAVQANVADGTQQVDIVVDGGYSPSTVVLKQGQPANLIFERKDPSNCLEQVTFADFGINEFLPQKEKHAISIDTSKFGEYDFACGMNMFHGKVVVR</sequence>
<organism evidence="3 4">
    <name type="scientific">Secundilactobacillus oryzae JCM 18671</name>
    <dbReference type="NCBI Taxonomy" id="1291743"/>
    <lineage>
        <taxon>Bacteria</taxon>
        <taxon>Bacillati</taxon>
        <taxon>Bacillota</taxon>
        <taxon>Bacilli</taxon>
        <taxon>Lactobacillales</taxon>
        <taxon>Lactobacillaceae</taxon>
        <taxon>Secundilactobacillus</taxon>
    </lineage>
</organism>
<dbReference type="Proteomes" id="UP000028700">
    <property type="component" value="Unassembled WGS sequence"/>
</dbReference>
<gene>
    <name evidence="3" type="ORF">LOSG293_011610</name>
</gene>
<protein>
    <submittedName>
        <fullName evidence="3">Copper-binding protein</fullName>
    </submittedName>
</protein>
<dbReference type="SUPFAM" id="SSF49503">
    <property type="entry name" value="Cupredoxins"/>
    <property type="match status" value="1"/>
</dbReference>
<dbReference type="eggNOG" id="COG4633">
    <property type="taxonomic scope" value="Bacteria"/>
</dbReference>
<evidence type="ECO:0000256" key="1">
    <source>
        <dbReference type="SAM" id="Phobius"/>
    </source>
</evidence>
<dbReference type="AlphaFoldDB" id="A0A081BG92"/>
<dbReference type="RefSeq" id="WP_034525827.1">
    <property type="nucleotide sequence ID" value="NZ_BBJM01000001.1"/>
</dbReference>
<keyword evidence="1" id="KW-0472">Membrane</keyword>
<keyword evidence="1" id="KW-0812">Transmembrane</keyword>
<dbReference type="STRING" id="1291743.LOSG293_011610"/>
<evidence type="ECO:0000313" key="3">
    <source>
        <dbReference type="EMBL" id="GAK47060.1"/>
    </source>
</evidence>
<dbReference type="InterPro" id="IPR008972">
    <property type="entry name" value="Cupredoxin"/>
</dbReference>
<proteinExistence type="predicted"/>
<dbReference type="EMBL" id="BBJM01000001">
    <property type="protein sequence ID" value="GAK47060.1"/>
    <property type="molecule type" value="Genomic_DNA"/>
</dbReference>
<accession>A0A081BG92</accession>
<dbReference type="InterPro" id="IPR028096">
    <property type="entry name" value="EfeO_Cupredoxin"/>
</dbReference>